<comment type="similarity">
    <text evidence="1 6 7">Belongs to the bacterial ribosomal protein bL21 family.</text>
</comment>
<protein>
    <recommendedName>
        <fullName evidence="6">Large ribosomal subunit protein bL21</fullName>
    </recommendedName>
</protein>
<evidence type="ECO:0000313" key="10">
    <source>
        <dbReference type="Proteomes" id="UP000831460"/>
    </source>
</evidence>
<dbReference type="Pfam" id="PF00829">
    <property type="entry name" value="Ribosomal_L21p"/>
    <property type="match status" value="1"/>
</dbReference>
<accession>A0ABY4BSZ2</accession>
<reference evidence="9 10" key="1">
    <citation type="submission" date="2022-03" db="EMBL/GenBank/DDBJ databases">
        <title>Chryseobacterium sp. isolated from particulate matters in swine house.</title>
        <authorList>
            <person name="Won M."/>
            <person name="Kim S.-J."/>
            <person name="Kwon S.-W."/>
        </authorList>
    </citation>
    <scope>NUCLEOTIDE SEQUENCE [LARGE SCALE GENOMIC DNA]</scope>
    <source>
        <strain evidence="9 10">SC2-2</strain>
    </source>
</reference>
<keyword evidence="10" id="KW-1185">Reference proteome</keyword>
<comment type="function">
    <text evidence="6 7">This protein binds to 23S rRNA in the presence of protein L20.</text>
</comment>
<keyword evidence="5 6" id="KW-0687">Ribonucleoprotein</keyword>
<evidence type="ECO:0000256" key="1">
    <source>
        <dbReference type="ARBA" id="ARBA00008563"/>
    </source>
</evidence>
<evidence type="ECO:0000256" key="6">
    <source>
        <dbReference type="HAMAP-Rule" id="MF_01363"/>
    </source>
</evidence>
<dbReference type="PROSITE" id="PS01169">
    <property type="entry name" value="RIBOSOMAL_L21"/>
    <property type="match status" value="1"/>
</dbReference>
<evidence type="ECO:0000256" key="7">
    <source>
        <dbReference type="RuleBase" id="RU000562"/>
    </source>
</evidence>
<dbReference type="EMBL" id="CP094532">
    <property type="protein sequence ID" value="UOE40951.1"/>
    <property type="molecule type" value="Genomic_DNA"/>
</dbReference>
<dbReference type="SUPFAM" id="SSF141091">
    <property type="entry name" value="L21p-like"/>
    <property type="match status" value="1"/>
</dbReference>
<dbReference type="InterPro" id="IPR018258">
    <property type="entry name" value="Ribosomal_bL21_CS"/>
</dbReference>
<dbReference type="GO" id="GO:0005840">
    <property type="term" value="C:ribosome"/>
    <property type="evidence" value="ECO:0007669"/>
    <property type="project" value="UniProtKB-KW"/>
</dbReference>
<keyword evidence="3 6" id="KW-0694">RNA-binding</keyword>
<keyword evidence="4 6" id="KW-0689">Ribosomal protein</keyword>
<evidence type="ECO:0000256" key="5">
    <source>
        <dbReference type="ARBA" id="ARBA00023274"/>
    </source>
</evidence>
<comment type="subunit">
    <text evidence="6">Part of the 50S ribosomal subunit. Contacts protein L20.</text>
</comment>
<keyword evidence="2 6" id="KW-0699">rRNA-binding</keyword>
<sequence>MFAIVEIAGLQYKVVQDQKLFVNRLKGDKGAKVSFDKVLLTVNGTTTIGAPAVSGITVDAEILDHVKADKVIVFKKKRRKGYEKKNGHRQSLTQIQITGITGFDGAKKTAKKETAKAESTEAKTVKAEPKAEKAAAPKAEKTEEKKASSKDDAATVNFSEEHELNYLLQKHGMSESADNRKVLVELGKECKEKEGKRILSTEVFDAYIAENIDKLTPKK</sequence>
<dbReference type="InterPro" id="IPR028909">
    <property type="entry name" value="bL21-like"/>
</dbReference>
<dbReference type="HAMAP" id="MF_01363">
    <property type="entry name" value="Ribosomal_bL21"/>
    <property type="match status" value="1"/>
</dbReference>
<evidence type="ECO:0000256" key="2">
    <source>
        <dbReference type="ARBA" id="ARBA00022730"/>
    </source>
</evidence>
<gene>
    <name evidence="6 9" type="primary">rplU</name>
    <name evidence="9" type="ORF">MTP09_13760</name>
</gene>
<dbReference type="RefSeq" id="WP_243549120.1">
    <property type="nucleotide sequence ID" value="NZ_CP094532.1"/>
</dbReference>
<dbReference type="InterPro" id="IPR036164">
    <property type="entry name" value="bL21-like_sf"/>
</dbReference>
<dbReference type="PANTHER" id="PTHR21349">
    <property type="entry name" value="50S RIBOSOMAL PROTEIN L21"/>
    <property type="match status" value="1"/>
</dbReference>
<feature type="region of interest" description="Disordered" evidence="8">
    <location>
        <begin position="113"/>
        <end position="153"/>
    </location>
</feature>
<evidence type="ECO:0000256" key="4">
    <source>
        <dbReference type="ARBA" id="ARBA00022980"/>
    </source>
</evidence>
<evidence type="ECO:0000256" key="8">
    <source>
        <dbReference type="SAM" id="MobiDB-lite"/>
    </source>
</evidence>
<evidence type="ECO:0000256" key="3">
    <source>
        <dbReference type="ARBA" id="ARBA00022884"/>
    </source>
</evidence>
<evidence type="ECO:0000313" key="9">
    <source>
        <dbReference type="EMBL" id="UOE40951.1"/>
    </source>
</evidence>
<dbReference type="PANTHER" id="PTHR21349:SF0">
    <property type="entry name" value="LARGE RIBOSOMAL SUBUNIT PROTEIN BL21M"/>
    <property type="match status" value="1"/>
</dbReference>
<organism evidence="9 10">
    <name type="scientific">Chryseobacterium suipulveris</name>
    <dbReference type="NCBI Taxonomy" id="2929800"/>
    <lineage>
        <taxon>Bacteria</taxon>
        <taxon>Pseudomonadati</taxon>
        <taxon>Bacteroidota</taxon>
        <taxon>Flavobacteriia</taxon>
        <taxon>Flavobacteriales</taxon>
        <taxon>Weeksellaceae</taxon>
        <taxon>Chryseobacterium group</taxon>
        <taxon>Chryseobacterium</taxon>
    </lineage>
</organism>
<dbReference type="Proteomes" id="UP000831460">
    <property type="component" value="Chromosome"/>
</dbReference>
<proteinExistence type="inferred from homology"/>
<dbReference type="NCBIfam" id="TIGR00061">
    <property type="entry name" value="L21"/>
    <property type="match status" value="1"/>
</dbReference>
<name>A0ABY4BSZ2_9FLAO</name>
<dbReference type="InterPro" id="IPR001787">
    <property type="entry name" value="Ribosomal_bL21"/>
</dbReference>